<protein>
    <submittedName>
        <fullName evidence="1">Uncharacterized protein</fullName>
    </submittedName>
</protein>
<name>A0A0A9BM26_ARUDO</name>
<reference evidence="1" key="1">
    <citation type="submission" date="2014-09" db="EMBL/GenBank/DDBJ databases">
        <authorList>
            <person name="Magalhaes I.L.F."/>
            <person name="Oliveira U."/>
            <person name="Santos F.R."/>
            <person name="Vidigal T.H.D.A."/>
            <person name="Brescovit A.D."/>
            <person name="Santos A.J."/>
        </authorList>
    </citation>
    <scope>NUCLEOTIDE SEQUENCE</scope>
    <source>
        <tissue evidence="1">Shoot tissue taken approximately 20 cm above the soil surface</tissue>
    </source>
</reference>
<dbReference type="EMBL" id="GBRH01233464">
    <property type="protein sequence ID" value="JAD64431.1"/>
    <property type="molecule type" value="Transcribed_RNA"/>
</dbReference>
<reference evidence="1" key="2">
    <citation type="journal article" date="2015" name="Data Brief">
        <title>Shoot transcriptome of the giant reed, Arundo donax.</title>
        <authorList>
            <person name="Barrero R.A."/>
            <person name="Guerrero F.D."/>
            <person name="Moolhuijzen P."/>
            <person name="Goolsby J.A."/>
            <person name="Tidwell J."/>
            <person name="Bellgard S.E."/>
            <person name="Bellgard M.I."/>
        </authorList>
    </citation>
    <scope>NUCLEOTIDE SEQUENCE</scope>
    <source>
        <tissue evidence="1">Shoot tissue taken approximately 20 cm above the soil surface</tissue>
    </source>
</reference>
<evidence type="ECO:0000313" key="1">
    <source>
        <dbReference type="EMBL" id="JAD64431.1"/>
    </source>
</evidence>
<sequence length="51" mass="5852">MGYSCLHAAAHVDIVFHHSYFHSECNTLHYFRLRKLAGNNGNWSCGCHEIC</sequence>
<proteinExistence type="predicted"/>
<organism evidence="1">
    <name type="scientific">Arundo donax</name>
    <name type="common">Giant reed</name>
    <name type="synonym">Donax arundinaceus</name>
    <dbReference type="NCBI Taxonomy" id="35708"/>
    <lineage>
        <taxon>Eukaryota</taxon>
        <taxon>Viridiplantae</taxon>
        <taxon>Streptophyta</taxon>
        <taxon>Embryophyta</taxon>
        <taxon>Tracheophyta</taxon>
        <taxon>Spermatophyta</taxon>
        <taxon>Magnoliopsida</taxon>
        <taxon>Liliopsida</taxon>
        <taxon>Poales</taxon>
        <taxon>Poaceae</taxon>
        <taxon>PACMAD clade</taxon>
        <taxon>Arundinoideae</taxon>
        <taxon>Arundineae</taxon>
        <taxon>Arundo</taxon>
    </lineage>
</organism>
<accession>A0A0A9BM26</accession>
<dbReference type="AlphaFoldDB" id="A0A0A9BM26"/>